<dbReference type="PROSITE" id="PS51354">
    <property type="entry name" value="GLUTAREDOXIN_2"/>
    <property type="match status" value="1"/>
</dbReference>
<dbReference type="GO" id="GO:0009055">
    <property type="term" value="F:electron transfer activity"/>
    <property type="evidence" value="ECO:0007669"/>
    <property type="project" value="TreeGrafter"/>
</dbReference>
<accession>A0A2N3WJL7</accession>
<evidence type="ECO:0000313" key="2">
    <source>
        <dbReference type="EMBL" id="PKV94055.1"/>
    </source>
</evidence>
<dbReference type="GO" id="GO:0045454">
    <property type="term" value="P:cell redox homeostasis"/>
    <property type="evidence" value="ECO:0007669"/>
    <property type="project" value="TreeGrafter"/>
</dbReference>
<feature type="domain" description="Glutaredoxin" evidence="1">
    <location>
        <begin position="4"/>
        <end position="62"/>
    </location>
</feature>
<dbReference type="EMBL" id="PJMY01000003">
    <property type="protein sequence ID" value="PKV94055.1"/>
    <property type="molecule type" value="Genomic_DNA"/>
</dbReference>
<reference evidence="2 3" key="1">
    <citation type="submission" date="2017-12" db="EMBL/GenBank/DDBJ databases">
        <title>Sequencing the genomes of 1000 Actinobacteria strains.</title>
        <authorList>
            <person name="Klenk H.-P."/>
        </authorList>
    </citation>
    <scope>NUCLEOTIDE SEQUENCE [LARGE SCALE GENOMIC DNA]</scope>
    <source>
        <strain evidence="2 3">DSM 45165</strain>
    </source>
</reference>
<sequence>MPDVVVYWRPGCGFCAHLRSQLDRAGIPYQPINIWEDPAAAATVRSIARGNETVPTVVIGGQGLVNPSLREVQAAMLVEVPGTDRPTAAVPGPARRPSSGLLGSLLDKVRNFGR</sequence>
<dbReference type="InterPro" id="IPR036249">
    <property type="entry name" value="Thioredoxin-like_sf"/>
</dbReference>
<dbReference type="Pfam" id="PF00462">
    <property type="entry name" value="Glutaredoxin"/>
    <property type="match status" value="1"/>
</dbReference>
<dbReference type="InterPro" id="IPR051548">
    <property type="entry name" value="Grx-like_ET"/>
</dbReference>
<dbReference type="CDD" id="cd02976">
    <property type="entry name" value="NrdH"/>
    <property type="match status" value="1"/>
</dbReference>
<proteinExistence type="predicted"/>
<evidence type="ECO:0000313" key="3">
    <source>
        <dbReference type="Proteomes" id="UP000233750"/>
    </source>
</evidence>
<dbReference type="InterPro" id="IPR002109">
    <property type="entry name" value="Glutaredoxin"/>
</dbReference>
<dbReference type="Gene3D" id="3.40.30.10">
    <property type="entry name" value="Glutaredoxin"/>
    <property type="match status" value="1"/>
</dbReference>
<name>A0A2N3WJL7_9PSEU</name>
<comment type="caution">
    <text evidence="2">The sequence shown here is derived from an EMBL/GenBank/DDBJ whole genome shotgun (WGS) entry which is preliminary data.</text>
</comment>
<dbReference type="Proteomes" id="UP000233750">
    <property type="component" value="Unassembled WGS sequence"/>
</dbReference>
<dbReference type="OrthoDB" id="8991911at2"/>
<gene>
    <name evidence="2" type="ORF">ATK30_4924</name>
</gene>
<dbReference type="PANTHER" id="PTHR34386">
    <property type="entry name" value="GLUTAREDOXIN"/>
    <property type="match status" value="1"/>
</dbReference>
<dbReference type="AlphaFoldDB" id="A0A2N3WJL7"/>
<evidence type="ECO:0000259" key="1">
    <source>
        <dbReference type="Pfam" id="PF00462"/>
    </source>
</evidence>
<protein>
    <submittedName>
        <fullName evidence="2">Glutaredoxin-like protein</fullName>
    </submittedName>
</protein>
<dbReference type="PANTHER" id="PTHR34386:SF1">
    <property type="entry name" value="GLUTAREDOXIN-LIKE PROTEIN NRDH"/>
    <property type="match status" value="1"/>
</dbReference>
<keyword evidence="3" id="KW-1185">Reference proteome</keyword>
<dbReference type="RefSeq" id="WP_013673476.1">
    <property type="nucleotide sequence ID" value="NZ_PJMY01000003.1"/>
</dbReference>
<organism evidence="2 3">
    <name type="scientific">Amycolatopsis echigonensis</name>
    <dbReference type="NCBI Taxonomy" id="2576905"/>
    <lineage>
        <taxon>Bacteria</taxon>
        <taxon>Bacillati</taxon>
        <taxon>Actinomycetota</taxon>
        <taxon>Actinomycetes</taxon>
        <taxon>Pseudonocardiales</taxon>
        <taxon>Pseudonocardiaceae</taxon>
        <taxon>Amycolatopsis</taxon>
    </lineage>
</organism>
<dbReference type="SUPFAM" id="SSF52833">
    <property type="entry name" value="Thioredoxin-like"/>
    <property type="match status" value="1"/>
</dbReference>